<dbReference type="InterPro" id="IPR005135">
    <property type="entry name" value="Endo/exonuclease/phosphatase"/>
</dbReference>
<feature type="domain" description="Endonuclease/exonuclease/phosphatase" evidence="1">
    <location>
        <begin position="304"/>
        <end position="458"/>
    </location>
</feature>
<sequence length="482" mass="52556">MKRPVERQFLFDDWKTYSDFNRNQKAIDFWESLEGMYVRIDQPISIGRNYSSSGSPVFWVVSGTTTPPPPLTPYGTLPLEGDGEIYDDFGAEKIFIKGTTANNLKVKPGDVLEPVEGIVTYWRSYYVIEPITKLAIKEASNNVVNPAKKQGKDDLAVGSYNVENLDFLDAQERFDELAAHVVNYMRSPDIVSLTEFQDDNGPATGTTDSTQTINRFIAAIQSAGGPLYSALWVNPNANTDGGEPNGNIRNVFIYNPTRVSPAPAPTITGGADDSQEIIGTDVKGPLLKYQVGRINPTSTAWTSSRKSIVAAFEFNGERVFAITNHFSSKGGGSTSYGAQQPPVSGAESARIAQAEEVRKFAQKLYETDENVKIIIAGDLNDFTLSYPIKILSGIASGSALNGEPRLYDLPEVILPLQERFSYIFDGTAQTLDHILATKNLVNVADVQHIHANTIVAEEDSVSDHDPLVNAITSCLLGKGLGC</sequence>
<keyword evidence="3" id="KW-1185">Reference proteome</keyword>
<gene>
    <name evidence="2" type="ORF">HK097_006088</name>
</gene>
<name>A0AAD5WZ89_9FUNG</name>
<protein>
    <recommendedName>
        <fullName evidence="1">Endonuclease/exonuclease/phosphatase domain-containing protein</fullName>
    </recommendedName>
</protein>
<proteinExistence type="predicted"/>
<dbReference type="Proteomes" id="UP001212841">
    <property type="component" value="Unassembled WGS sequence"/>
</dbReference>
<dbReference type="GO" id="GO:0003824">
    <property type="term" value="F:catalytic activity"/>
    <property type="evidence" value="ECO:0007669"/>
    <property type="project" value="InterPro"/>
</dbReference>
<dbReference type="SUPFAM" id="SSF56219">
    <property type="entry name" value="DNase I-like"/>
    <property type="match status" value="1"/>
</dbReference>
<dbReference type="PANTHER" id="PTHR42834">
    <property type="entry name" value="ENDONUCLEASE/EXONUCLEASE/PHOSPHATASE FAMILY PROTEIN (AFU_ORTHOLOGUE AFUA_3G09210)"/>
    <property type="match status" value="1"/>
</dbReference>
<evidence type="ECO:0000313" key="2">
    <source>
        <dbReference type="EMBL" id="KAJ3027797.1"/>
    </source>
</evidence>
<dbReference type="AlphaFoldDB" id="A0AAD5WZ89"/>
<dbReference type="PANTHER" id="PTHR42834:SF1">
    <property type="entry name" value="ENDONUCLEASE_EXONUCLEASE_PHOSPHATASE FAMILY PROTEIN (AFU_ORTHOLOGUE AFUA_3G09210)"/>
    <property type="match status" value="1"/>
</dbReference>
<evidence type="ECO:0000259" key="1">
    <source>
        <dbReference type="Pfam" id="PF19580"/>
    </source>
</evidence>
<organism evidence="2 3">
    <name type="scientific">Rhizophlyctis rosea</name>
    <dbReference type="NCBI Taxonomy" id="64517"/>
    <lineage>
        <taxon>Eukaryota</taxon>
        <taxon>Fungi</taxon>
        <taxon>Fungi incertae sedis</taxon>
        <taxon>Chytridiomycota</taxon>
        <taxon>Chytridiomycota incertae sedis</taxon>
        <taxon>Chytridiomycetes</taxon>
        <taxon>Rhizophlyctidales</taxon>
        <taxon>Rhizophlyctidaceae</taxon>
        <taxon>Rhizophlyctis</taxon>
    </lineage>
</organism>
<reference evidence="2" key="1">
    <citation type="submission" date="2020-05" db="EMBL/GenBank/DDBJ databases">
        <title>Phylogenomic resolution of chytrid fungi.</title>
        <authorList>
            <person name="Stajich J.E."/>
            <person name="Amses K."/>
            <person name="Simmons R."/>
            <person name="Seto K."/>
            <person name="Myers J."/>
            <person name="Bonds A."/>
            <person name="Quandt C.A."/>
            <person name="Barry K."/>
            <person name="Liu P."/>
            <person name="Grigoriev I."/>
            <person name="Longcore J.E."/>
            <person name="James T.Y."/>
        </authorList>
    </citation>
    <scope>NUCLEOTIDE SEQUENCE</scope>
    <source>
        <strain evidence="2">JEL0318</strain>
    </source>
</reference>
<dbReference type="InterPro" id="IPR036691">
    <property type="entry name" value="Endo/exonu/phosph_ase_sf"/>
</dbReference>
<dbReference type="EMBL" id="JADGJD010002852">
    <property type="protein sequence ID" value="KAJ3027797.1"/>
    <property type="molecule type" value="Genomic_DNA"/>
</dbReference>
<comment type="caution">
    <text evidence="2">The sequence shown here is derived from an EMBL/GenBank/DDBJ whole genome shotgun (WGS) entry which is preliminary data.</text>
</comment>
<evidence type="ECO:0000313" key="3">
    <source>
        <dbReference type="Proteomes" id="UP001212841"/>
    </source>
</evidence>
<accession>A0AAD5WZ89</accession>
<dbReference type="Gene3D" id="3.60.10.10">
    <property type="entry name" value="Endonuclease/exonuclease/phosphatase"/>
    <property type="match status" value="1"/>
</dbReference>
<dbReference type="Pfam" id="PF19580">
    <property type="entry name" value="Exo_endo_phos_3"/>
    <property type="match status" value="1"/>
</dbReference>